<evidence type="ECO:0000256" key="3">
    <source>
        <dbReference type="ARBA" id="ARBA00022989"/>
    </source>
</evidence>
<keyword evidence="9" id="KW-1185">Reference proteome</keyword>
<dbReference type="InterPro" id="IPR052808">
    <property type="entry name" value="GPCR_Mth-like"/>
</dbReference>
<keyword evidence="3 5" id="KW-1133">Transmembrane helix</keyword>
<feature type="transmembrane region" description="Helical" evidence="5">
    <location>
        <begin position="445"/>
        <end position="463"/>
    </location>
</feature>
<comment type="subcellular location">
    <subcellularLocation>
        <location evidence="1">Membrane</location>
        <topology evidence="1">Multi-pass membrane protein</topology>
    </subcellularLocation>
</comment>
<evidence type="ECO:0000256" key="1">
    <source>
        <dbReference type="ARBA" id="ARBA00004141"/>
    </source>
</evidence>
<feature type="transmembrane region" description="Helical" evidence="5">
    <location>
        <begin position="242"/>
        <end position="269"/>
    </location>
</feature>
<feature type="transmembrane region" description="Helical" evidence="5">
    <location>
        <begin position="475"/>
        <end position="495"/>
    </location>
</feature>
<dbReference type="Proteomes" id="UP000076858">
    <property type="component" value="Unassembled WGS sequence"/>
</dbReference>
<dbReference type="PROSITE" id="PS50261">
    <property type="entry name" value="G_PROTEIN_RECEP_F2_4"/>
    <property type="match status" value="1"/>
</dbReference>
<keyword evidence="4 5" id="KW-0472">Membrane</keyword>
<dbReference type="GO" id="GO:0004888">
    <property type="term" value="F:transmembrane signaling receptor activity"/>
    <property type="evidence" value="ECO:0007669"/>
    <property type="project" value="InterPro"/>
</dbReference>
<accession>A0A164M2T5</accession>
<feature type="chain" id="PRO_5007851665" description="G-protein coupled receptors family 2 profile 2 domain-containing protein" evidence="6">
    <location>
        <begin position="22"/>
        <end position="578"/>
    </location>
</feature>
<dbReference type="Gene3D" id="1.20.1070.10">
    <property type="entry name" value="Rhodopsin 7-helix transmembrane proteins"/>
    <property type="match status" value="1"/>
</dbReference>
<dbReference type="PANTHER" id="PTHR46953:SF1">
    <property type="entry name" value="G-PROTEIN COUPLED RECEPTOR MTH-LIKE 1-RELATED"/>
    <property type="match status" value="1"/>
</dbReference>
<keyword evidence="2 5" id="KW-0812">Transmembrane</keyword>
<dbReference type="EMBL" id="LRGB01003101">
    <property type="protein sequence ID" value="KZS04673.1"/>
    <property type="molecule type" value="Genomic_DNA"/>
</dbReference>
<evidence type="ECO:0000256" key="4">
    <source>
        <dbReference type="ARBA" id="ARBA00023136"/>
    </source>
</evidence>
<dbReference type="STRING" id="35525.A0A164M2T5"/>
<organism evidence="8 9">
    <name type="scientific">Daphnia magna</name>
    <dbReference type="NCBI Taxonomy" id="35525"/>
    <lineage>
        <taxon>Eukaryota</taxon>
        <taxon>Metazoa</taxon>
        <taxon>Ecdysozoa</taxon>
        <taxon>Arthropoda</taxon>
        <taxon>Crustacea</taxon>
        <taxon>Branchiopoda</taxon>
        <taxon>Diplostraca</taxon>
        <taxon>Cladocera</taxon>
        <taxon>Anomopoda</taxon>
        <taxon>Daphniidae</taxon>
        <taxon>Daphnia</taxon>
    </lineage>
</organism>
<evidence type="ECO:0000256" key="2">
    <source>
        <dbReference type="ARBA" id="ARBA00022692"/>
    </source>
</evidence>
<feature type="transmembrane region" description="Helical" evidence="5">
    <location>
        <begin position="318"/>
        <end position="338"/>
    </location>
</feature>
<sequence>MKLLLRAIIVAITVFVGFTSGENVTQQRCCPGNQVLDIELRKCVNNLTVHKTYQEDSGVNDPLFPCSDGWETFKADDLSDAGVIIEPRFNQTLQQAQYCVHSIVLQDGRTEAVVAYCRAPLLQVKKCCPLGQSVNRDSVGECVPNDHVFNASKIVTPVGLPFKIVANSSLNCKHDYNIYVPKLFVDNRFQINASGHFAVRKALYKVLRHSSNYCVDTAVDATGSQEDIAMICLPWRMYLLRYLLWGVYSYLHYISAFFLVLTLLVYLIFPALRDNIQGYSMICFLICMIVVQLEYGILLSLPLEPHTWCFFRTQASNYFRYASSTWITVMGFNIWHQLSRGPRSLKKRDLLIRFALCSLYAWGLPLVLQLVVIIYRNSLGPPVRLCWFGDPIIKHLLSTPNVVLVTANLIFFIPSALKVYGSLRFLKTSVSQVALNKLEKQRITTIFRFFLLMQFYTIPRIVHEIVDADSASPEFLMFSISLYMLIGPAMFYFFVCKNEVFKMITEFLAKVKESASQASTSSKLSSGTVKFWRSRSFETSLTPVPVTNTTPTATDIEAIKFQQNGEDNAAYVSEELSP</sequence>
<evidence type="ECO:0000259" key="7">
    <source>
        <dbReference type="PROSITE" id="PS50261"/>
    </source>
</evidence>
<feature type="domain" description="G-protein coupled receptors family 2 profile 2" evidence="7">
    <location>
        <begin position="244"/>
        <end position="498"/>
    </location>
</feature>
<feature type="transmembrane region" description="Helical" evidence="5">
    <location>
        <begin position="395"/>
        <end position="417"/>
    </location>
</feature>
<feature type="signal peptide" evidence="6">
    <location>
        <begin position="1"/>
        <end position="21"/>
    </location>
</feature>
<dbReference type="AlphaFoldDB" id="A0A164M2T5"/>
<evidence type="ECO:0000313" key="8">
    <source>
        <dbReference type="EMBL" id="KZS04673.1"/>
    </source>
</evidence>
<keyword evidence="6" id="KW-0732">Signal</keyword>
<feature type="transmembrane region" description="Helical" evidence="5">
    <location>
        <begin position="350"/>
        <end position="375"/>
    </location>
</feature>
<reference evidence="8 9" key="1">
    <citation type="submission" date="2016-03" db="EMBL/GenBank/DDBJ databases">
        <title>EvidentialGene: Evidence-directed Construction of Genes on Genomes.</title>
        <authorList>
            <person name="Gilbert D.G."/>
            <person name="Choi J.-H."/>
            <person name="Mockaitis K."/>
            <person name="Colbourne J."/>
            <person name="Pfrender M."/>
        </authorList>
    </citation>
    <scope>NUCLEOTIDE SEQUENCE [LARGE SCALE GENOMIC DNA]</scope>
    <source>
        <strain evidence="8 9">Xinb3</strain>
        <tissue evidence="8">Complete organism</tissue>
    </source>
</reference>
<evidence type="ECO:0000256" key="6">
    <source>
        <dbReference type="SAM" id="SignalP"/>
    </source>
</evidence>
<dbReference type="InterPro" id="IPR017981">
    <property type="entry name" value="GPCR_2-like_7TM"/>
</dbReference>
<name>A0A164M2T5_9CRUS</name>
<proteinExistence type="predicted"/>
<feature type="transmembrane region" description="Helical" evidence="5">
    <location>
        <begin position="281"/>
        <end position="298"/>
    </location>
</feature>
<evidence type="ECO:0000313" key="9">
    <source>
        <dbReference type="Proteomes" id="UP000076858"/>
    </source>
</evidence>
<dbReference type="GO" id="GO:0007166">
    <property type="term" value="P:cell surface receptor signaling pathway"/>
    <property type="evidence" value="ECO:0007669"/>
    <property type="project" value="InterPro"/>
</dbReference>
<evidence type="ECO:0000256" key="5">
    <source>
        <dbReference type="SAM" id="Phobius"/>
    </source>
</evidence>
<dbReference type="PANTHER" id="PTHR46953">
    <property type="entry name" value="G-PROTEIN COUPLED RECEPTOR MTH-LIKE 1-RELATED"/>
    <property type="match status" value="1"/>
</dbReference>
<dbReference type="OrthoDB" id="6082634at2759"/>
<comment type="caution">
    <text evidence="8">The sequence shown here is derived from an EMBL/GenBank/DDBJ whole genome shotgun (WGS) entry which is preliminary data.</text>
</comment>
<dbReference type="GO" id="GO:0016020">
    <property type="term" value="C:membrane"/>
    <property type="evidence" value="ECO:0007669"/>
    <property type="project" value="UniProtKB-SubCell"/>
</dbReference>
<protein>
    <recommendedName>
        <fullName evidence="7">G-protein coupled receptors family 2 profile 2 domain-containing protein</fullName>
    </recommendedName>
</protein>
<gene>
    <name evidence="8" type="ORF">APZ42_032310</name>
</gene>